<keyword evidence="8" id="KW-1185">Reference proteome</keyword>
<dbReference type="NCBIfam" id="NF002386">
    <property type="entry name" value="PRK01402.1"/>
    <property type="match status" value="1"/>
</dbReference>
<dbReference type="GO" id="GO:0042026">
    <property type="term" value="P:protein refolding"/>
    <property type="evidence" value="ECO:0007669"/>
    <property type="project" value="TreeGrafter"/>
</dbReference>
<dbReference type="InterPro" id="IPR016153">
    <property type="entry name" value="Heat_shock_Hsp33_N"/>
</dbReference>
<organism evidence="7 8">
    <name type="scientific">Kaistia hirudinis</name>
    <dbReference type="NCBI Taxonomy" id="1293440"/>
    <lineage>
        <taxon>Bacteria</taxon>
        <taxon>Pseudomonadati</taxon>
        <taxon>Pseudomonadota</taxon>
        <taxon>Alphaproteobacteria</taxon>
        <taxon>Hyphomicrobiales</taxon>
        <taxon>Kaistiaceae</taxon>
        <taxon>Kaistia</taxon>
    </lineage>
</organism>
<dbReference type="SUPFAM" id="SSF118352">
    <property type="entry name" value="HSP33 redox switch-like"/>
    <property type="match status" value="1"/>
</dbReference>
<dbReference type="RefSeq" id="WP_183401255.1">
    <property type="nucleotide sequence ID" value="NZ_JACIDS010000006.1"/>
</dbReference>
<accession>A0A840AWV3</accession>
<evidence type="ECO:0000256" key="1">
    <source>
        <dbReference type="ARBA" id="ARBA00022490"/>
    </source>
</evidence>
<dbReference type="EMBL" id="JACIDS010000006">
    <property type="protein sequence ID" value="MBB3933618.1"/>
    <property type="molecule type" value="Genomic_DNA"/>
</dbReference>
<reference evidence="7 8" key="1">
    <citation type="submission" date="2020-08" db="EMBL/GenBank/DDBJ databases">
        <title>Genomic Encyclopedia of Type Strains, Phase IV (KMG-IV): sequencing the most valuable type-strain genomes for metagenomic binning, comparative biology and taxonomic classification.</title>
        <authorList>
            <person name="Goeker M."/>
        </authorList>
    </citation>
    <scope>NUCLEOTIDE SEQUENCE [LARGE SCALE GENOMIC DNA]</scope>
    <source>
        <strain evidence="7 8">DSM 25966</strain>
    </source>
</reference>
<dbReference type="Gene3D" id="3.90.1280.10">
    <property type="entry name" value="HSP33 redox switch-like"/>
    <property type="match status" value="1"/>
</dbReference>
<dbReference type="Pfam" id="PF01430">
    <property type="entry name" value="HSP33"/>
    <property type="match status" value="1"/>
</dbReference>
<evidence type="ECO:0000313" key="7">
    <source>
        <dbReference type="EMBL" id="MBB3933618.1"/>
    </source>
</evidence>
<proteinExistence type="predicted"/>
<dbReference type="SUPFAM" id="SSF64397">
    <property type="entry name" value="Hsp33 domain"/>
    <property type="match status" value="1"/>
</dbReference>
<keyword evidence="3" id="KW-1015">Disulfide bond</keyword>
<protein>
    <submittedName>
        <fullName evidence="7">Molecular chaperone Hsp33</fullName>
    </submittedName>
</protein>
<sequence>MDAGSASEPRTITPAGDDAVLPFQVLGLDVRGRAIQMGPALSTLLDRHDYPLPVSKLLGEAVVLTVLLGSSLKFDGQFILQTQTDGPVDMLVVDYRTPGDLRAYARFDEERLAALEAEGTPDPADLLGKGILAMTVDQGTHTSRYQGIVSLDGSSLEDVAHTYFEQSEQIPTTVRLAVAEMMTREDGGVAHSWRAGGVMVQFLPQSEEEERHRDLPGGDAPGGAEADEEDADDRWVEAQSLISTVEDHELIDPDVTTERLLYRLFHERGVRVFEPSRVQDKCSCSRERIEGVLRSFTAEEIEQSIEDGRIAVTCEFCGLAYDFNPAEFAN</sequence>
<gene>
    <name evidence="7" type="ORF">GGR25_004691</name>
</gene>
<dbReference type="Proteomes" id="UP000553963">
    <property type="component" value="Unassembled WGS sequence"/>
</dbReference>
<dbReference type="AlphaFoldDB" id="A0A840AWV3"/>
<dbReference type="InterPro" id="IPR023212">
    <property type="entry name" value="Hsp33_helix_hairpin_bin_dom_sf"/>
</dbReference>
<dbReference type="GO" id="GO:0051082">
    <property type="term" value="F:unfolded protein binding"/>
    <property type="evidence" value="ECO:0007669"/>
    <property type="project" value="InterPro"/>
</dbReference>
<dbReference type="GO" id="GO:0005737">
    <property type="term" value="C:cytoplasm"/>
    <property type="evidence" value="ECO:0007669"/>
    <property type="project" value="InterPro"/>
</dbReference>
<dbReference type="PANTHER" id="PTHR30111">
    <property type="entry name" value="33 KDA CHAPERONIN"/>
    <property type="match status" value="1"/>
</dbReference>
<dbReference type="PANTHER" id="PTHR30111:SF1">
    <property type="entry name" value="33 KDA CHAPERONIN"/>
    <property type="match status" value="1"/>
</dbReference>
<evidence type="ECO:0000256" key="2">
    <source>
        <dbReference type="ARBA" id="ARBA00022833"/>
    </source>
</evidence>
<evidence type="ECO:0000256" key="4">
    <source>
        <dbReference type="ARBA" id="ARBA00023186"/>
    </source>
</evidence>
<dbReference type="InterPro" id="IPR016154">
    <property type="entry name" value="Heat_shock_Hsp33_C"/>
</dbReference>
<evidence type="ECO:0000256" key="5">
    <source>
        <dbReference type="ARBA" id="ARBA00023284"/>
    </source>
</evidence>
<name>A0A840AWV3_9HYPH</name>
<feature type="region of interest" description="Disordered" evidence="6">
    <location>
        <begin position="206"/>
        <end position="231"/>
    </location>
</feature>
<evidence type="ECO:0000256" key="3">
    <source>
        <dbReference type="ARBA" id="ARBA00023157"/>
    </source>
</evidence>
<keyword evidence="1" id="KW-0963">Cytoplasm</keyword>
<dbReference type="Gene3D" id="1.10.287.480">
    <property type="entry name" value="helix hairpin bin"/>
    <property type="match status" value="1"/>
</dbReference>
<dbReference type="PIRSF" id="PIRSF005261">
    <property type="entry name" value="Heat_shock_Hsp33"/>
    <property type="match status" value="1"/>
</dbReference>
<comment type="caution">
    <text evidence="7">The sequence shown here is derived from an EMBL/GenBank/DDBJ whole genome shotgun (WGS) entry which is preliminary data.</text>
</comment>
<dbReference type="Gene3D" id="3.55.30.10">
    <property type="entry name" value="Hsp33 domain"/>
    <property type="match status" value="1"/>
</dbReference>
<keyword evidence="2" id="KW-0862">Zinc</keyword>
<dbReference type="GO" id="GO:0044183">
    <property type="term" value="F:protein folding chaperone"/>
    <property type="evidence" value="ECO:0007669"/>
    <property type="project" value="TreeGrafter"/>
</dbReference>
<keyword evidence="5" id="KW-0676">Redox-active center</keyword>
<evidence type="ECO:0000256" key="6">
    <source>
        <dbReference type="SAM" id="MobiDB-lite"/>
    </source>
</evidence>
<dbReference type="CDD" id="cd00498">
    <property type="entry name" value="Hsp33"/>
    <property type="match status" value="1"/>
</dbReference>
<dbReference type="InterPro" id="IPR000397">
    <property type="entry name" value="Heat_shock_Hsp33"/>
</dbReference>
<evidence type="ECO:0000313" key="8">
    <source>
        <dbReference type="Proteomes" id="UP000553963"/>
    </source>
</evidence>
<keyword evidence="4" id="KW-0143">Chaperone</keyword>